<evidence type="ECO:0000256" key="5">
    <source>
        <dbReference type="ARBA" id="ARBA00023015"/>
    </source>
</evidence>
<proteinExistence type="predicted"/>
<dbReference type="SUPFAM" id="SSF57667">
    <property type="entry name" value="beta-beta-alpha zinc fingers"/>
    <property type="match status" value="1"/>
</dbReference>
<evidence type="ECO:0000256" key="3">
    <source>
        <dbReference type="ARBA" id="ARBA00022771"/>
    </source>
</evidence>
<dbReference type="InterPro" id="IPR013087">
    <property type="entry name" value="Znf_C2H2_type"/>
</dbReference>
<dbReference type="PANTHER" id="PTHR45801">
    <property type="entry name" value="OS07G0101800 PROTEIN"/>
    <property type="match status" value="1"/>
</dbReference>
<dbReference type="EnsemblPlants" id="Solyc08g077000.1.1">
    <property type="protein sequence ID" value="Solyc08g077000.1.1.1"/>
    <property type="gene ID" value="Solyc08g077000.1"/>
</dbReference>
<dbReference type="Proteomes" id="UP000004994">
    <property type="component" value="Chromosome 8"/>
</dbReference>
<dbReference type="Gene3D" id="3.30.160.60">
    <property type="entry name" value="Classic Zinc Finger"/>
    <property type="match status" value="1"/>
</dbReference>
<dbReference type="Pfam" id="PF13912">
    <property type="entry name" value="zf-C2H2_6"/>
    <property type="match status" value="1"/>
</dbReference>
<keyword evidence="5" id="KW-0805">Transcription regulation</keyword>
<evidence type="ECO:0000256" key="6">
    <source>
        <dbReference type="ARBA" id="ARBA00023163"/>
    </source>
</evidence>
<evidence type="ECO:0000259" key="10">
    <source>
        <dbReference type="PROSITE" id="PS50157"/>
    </source>
</evidence>
<evidence type="ECO:0000313" key="11">
    <source>
        <dbReference type="EnsemblPlants" id="Solyc08g077000.1.1.1"/>
    </source>
</evidence>
<dbReference type="AlphaFoldDB" id="A0A3Q7IN29"/>
<comment type="subcellular location">
    <subcellularLocation>
        <location evidence="1">Nucleus</location>
    </subcellularLocation>
</comment>
<evidence type="ECO:0000256" key="1">
    <source>
        <dbReference type="ARBA" id="ARBA00004123"/>
    </source>
</evidence>
<dbReference type="InterPro" id="IPR036236">
    <property type="entry name" value="Znf_C2H2_sf"/>
</dbReference>
<dbReference type="OrthoDB" id="1708403at2759"/>
<dbReference type="Gramene" id="Solyc08g077000.1.1">
    <property type="protein sequence ID" value="Solyc08g077000.1.1.1"/>
    <property type="gene ID" value="Solyc08g077000.1"/>
</dbReference>
<dbReference type="InParanoid" id="A0A3Q7IN29"/>
<keyword evidence="6" id="KW-0804">Transcription</keyword>
<dbReference type="GeneID" id="101259870"/>
<keyword evidence="3 8" id="KW-0863">Zinc-finger</keyword>
<dbReference type="OMA" id="NPSNTHI"/>
<dbReference type="GO" id="GO:0008270">
    <property type="term" value="F:zinc ion binding"/>
    <property type="evidence" value="ECO:0007669"/>
    <property type="project" value="UniProtKB-KW"/>
</dbReference>
<dbReference type="PROSITE" id="PS50157">
    <property type="entry name" value="ZINC_FINGER_C2H2_2"/>
    <property type="match status" value="1"/>
</dbReference>
<evidence type="ECO:0000256" key="7">
    <source>
        <dbReference type="ARBA" id="ARBA00023242"/>
    </source>
</evidence>
<dbReference type="FunCoup" id="A0A3Q7IN29">
    <property type="interactions" value="158"/>
</dbReference>
<feature type="region of interest" description="Disordered" evidence="9">
    <location>
        <begin position="197"/>
        <end position="248"/>
    </location>
</feature>
<keyword evidence="2" id="KW-0479">Metal-binding</keyword>
<keyword evidence="4" id="KW-0862">Zinc</keyword>
<dbReference type="InterPro" id="IPR052426">
    <property type="entry name" value="Plant_dev_regulator"/>
</dbReference>
<sequence>MAAELGILSSTQLQKLAQSQEQHSQQQLSSLQPPFNPDSVTDCWMWNAKQATQDDDDSWEVRAFEEDTGNAMGTTWPPRSYTCTFCRREFRSAQALGGHMNVHRRDRARLHQAPPQYASNSIHNHNHNHISSQNSNSTFLVPTQEFVTNGGLCLLYSLPNPSNTHIFNNPTSRKSCTMNNNSSSSSTLNLSISPYPTNNNLMSPTTPYPTPTSLNFPINKPNPRICNTSNDDDNNNNNHDYGSNKRDSLIEDELDLELRLGWRSSSSTTTTTTTTSSP</sequence>
<dbReference type="KEGG" id="sly:101259870"/>
<reference evidence="11" key="2">
    <citation type="submission" date="2019-01" db="UniProtKB">
        <authorList>
            <consortium name="EnsemblPlants"/>
        </authorList>
    </citation>
    <scope>IDENTIFICATION</scope>
    <source>
        <strain evidence="11">cv. Heinz 1706</strain>
    </source>
</reference>
<evidence type="ECO:0000256" key="9">
    <source>
        <dbReference type="SAM" id="MobiDB-lite"/>
    </source>
</evidence>
<name>A0A3Q7IN29_SOLLC</name>
<dbReference type="SMART" id="SM00355">
    <property type="entry name" value="ZnF_C2H2"/>
    <property type="match status" value="1"/>
</dbReference>
<accession>A0A3Q7IN29</accession>
<dbReference type="GO" id="GO:0005634">
    <property type="term" value="C:nucleus"/>
    <property type="evidence" value="ECO:0007669"/>
    <property type="project" value="UniProtKB-SubCell"/>
</dbReference>
<dbReference type="STRING" id="4081.A0A3Q7IN29"/>
<keyword evidence="7" id="KW-0539">Nucleus</keyword>
<evidence type="ECO:0000313" key="12">
    <source>
        <dbReference type="Proteomes" id="UP000004994"/>
    </source>
</evidence>
<evidence type="ECO:0000256" key="4">
    <source>
        <dbReference type="ARBA" id="ARBA00022833"/>
    </source>
</evidence>
<keyword evidence="12" id="KW-1185">Reference proteome</keyword>
<evidence type="ECO:0000256" key="8">
    <source>
        <dbReference type="PROSITE-ProRule" id="PRU00042"/>
    </source>
</evidence>
<dbReference type="PANTHER" id="PTHR45801:SF5">
    <property type="entry name" value="OS05G0286100 PROTEIN"/>
    <property type="match status" value="1"/>
</dbReference>
<feature type="domain" description="C2H2-type" evidence="10">
    <location>
        <begin position="81"/>
        <end position="108"/>
    </location>
</feature>
<dbReference type="PROSITE" id="PS00028">
    <property type="entry name" value="ZINC_FINGER_C2H2_1"/>
    <property type="match status" value="1"/>
</dbReference>
<organism evidence="11">
    <name type="scientific">Solanum lycopersicum</name>
    <name type="common">Tomato</name>
    <name type="synonym">Lycopersicon esculentum</name>
    <dbReference type="NCBI Taxonomy" id="4081"/>
    <lineage>
        <taxon>Eukaryota</taxon>
        <taxon>Viridiplantae</taxon>
        <taxon>Streptophyta</taxon>
        <taxon>Embryophyta</taxon>
        <taxon>Tracheophyta</taxon>
        <taxon>Spermatophyta</taxon>
        <taxon>Magnoliopsida</taxon>
        <taxon>eudicotyledons</taxon>
        <taxon>Gunneridae</taxon>
        <taxon>Pentapetalae</taxon>
        <taxon>asterids</taxon>
        <taxon>lamiids</taxon>
        <taxon>Solanales</taxon>
        <taxon>Solanaceae</taxon>
        <taxon>Solanoideae</taxon>
        <taxon>Solaneae</taxon>
        <taxon>Solanum</taxon>
        <taxon>Solanum subgen. Lycopersicon</taxon>
    </lineage>
</organism>
<dbReference type="PaxDb" id="4081-Solyc08g077000.1.1"/>
<evidence type="ECO:0000256" key="2">
    <source>
        <dbReference type="ARBA" id="ARBA00022723"/>
    </source>
</evidence>
<protein>
    <recommendedName>
        <fullName evidence="10">C2H2-type domain-containing protein</fullName>
    </recommendedName>
</protein>
<reference evidence="11" key="1">
    <citation type="journal article" date="2012" name="Nature">
        <title>The tomato genome sequence provides insights into fleshy fruit evolution.</title>
        <authorList>
            <consortium name="Tomato Genome Consortium"/>
        </authorList>
    </citation>
    <scope>NUCLEOTIDE SEQUENCE [LARGE SCALE GENOMIC DNA]</scope>
    <source>
        <strain evidence="11">cv. Heinz 1706</strain>
    </source>
</reference>